<evidence type="ECO:0000313" key="1">
    <source>
        <dbReference type="EMBL" id="KAJ2807196.1"/>
    </source>
</evidence>
<reference evidence="1" key="1">
    <citation type="submission" date="2022-07" db="EMBL/GenBank/DDBJ databases">
        <title>Phylogenomic reconstructions and comparative analyses of Kickxellomycotina fungi.</title>
        <authorList>
            <person name="Reynolds N.K."/>
            <person name="Stajich J.E."/>
            <person name="Barry K."/>
            <person name="Grigoriev I.V."/>
            <person name="Crous P."/>
            <person name="Smith M.E."/>
        </authorList>
    </citation>
    <scope>NUCLEOTIDE SEQUENCE</scope>
    <source>
        <strain evidence="1">BCRC 34780</strain>
    </source>
</reference>
<feature type="non-terminal residue" evidence="1">
    <location>
        <position position="1"/>
    </location>
</feature>
<keyword evidence="2" id="KW-1185">Reference proteome</keyword>
<comment type="caution">
    <text evidence="1">The sequence shown here is derived from an EMBL/GenBank/DDBJ whole genome shotgun (WGS) entry which is preliminary data.</text>
</comment>
<name>A0ACC1LFP6_9FUNG</name>
<gene>
    <name evidence="1" type="ORF">H4R21_000569</name>
</gene>
<sequence length="278" mass="30958">GILGKSPQQSILSVLRVACAEALRQPDLGERLQRIKQKFYVRDFDGIFLEPANLPAYTAQYVPRRALCYYELFCRPELQAILRARPTVYCLGAGAGSELLGITAASCHALAAPGGSGPLTIHSQDYADWSATLQALEGAVRYKWGLAADAVSYAFSMGNLLDMSAEMTRSIARAQLVTAMFVFNELLTDKRSAIKFVRTLVDSTRPGAYFLLVDSAGSFSSISVAGTEYMSYMFFDSLGRFFEPVLSEDATWFRHARGLCYPLPVENMRYFIRLYRRI</sequence>
<organism evidence="1 2">
    <name type="scientific">Coemansia helicoidea</name>
    <dbReference type="NCBI Taxonomy" id="1286919"/>
    <lineage>
        <taxon>Eukaryota</taxon>
        <taxon>Fungi</taxon>
        <taxon>Fungi incertae sedis</taxon>
        <taxon>Zoopagomycota</taxon>
        <taxon>Kickxellomycotina</taxon>
        <taxon>Kickxellomycetes</taxon>
        <taxon>Kickxellales</taxon>
        <taxon>Kickxellaceae</taxon>
        <taxon>Coemansia</taxon>
    </lineage>
</organism>
<dbReference type="Proteomes" id="UP001140087">
    <property type="component" value="Unassembled WGS sequence"/>
</dbReference>
<dbReference type="EMBL" id="JANBUN010000078">
    <property type="protein sequence ID" value="KAJ2807196.1"/>
    <property type="molecule type" value="Genomic_DNA"/>
</dbReference>
<accession>A0ACC1LFP6</accession>
<evidence type="ECO:0000313" key="2">
    <source>
        <dbReference type="Proteomes" id="UP001140087"/>
    </source>
</evidence>
<proteinExistence type="predicted"/>
<protein>
    <submittedName>
        <fullName evidence="1">Uncharacterized protein</fullName>
    </submittedName>
</protein>